<dbReference type="RefSeq" id="WP_197994994.1">
    <property type="nucleotide sequence ID" value="NZ_CP036317.1"/>
</dbReference>
<name>A0A518FKK0_9PLAN</name>
<accession>A0A518FKK0</accession>
<organism evidence="2 3">
    <name type="scientific">Gimesia panareensis</name>
    <dbReference type="NCBI Taxonomy" id="2527978"/>
    <lineage>
        <taxon>Bacteria</taxon>
        <taxon>Pseudomonadati</taxon>
        <taxon>Planctomycetota</taxon>
        <taxon>Planctomycetia</taxon>
        <taxon>Planctomycetales</taxon>
        <taxon>Planctomycetaceae</taxon>
        <taxon>Gimesia</taxon>
    </lineage>
</organism>
<dbReference type="InterPro" id="IPR002559">
    <property type="entry name" value="Transposase_11"/>
</dbReference>
<gene>
    <name evidence="2" type="ORF">Pan153_15120</name>
</gene>
<dbReference type="GO" id="GO:0003677">
    <property type="term" value="F:DNA binding"/>
    <property type="evidence" value="ECO:0007669"/>
    <property type="project" value="InterPro"/>
</dbReference>
<dbReference type="GO" id="GO:0006313">
    <property type="term" value="P:DNA transposition"/>
    <property type="evidence" value="ECO:0007669"/>
    <property type="project" value="InterPro"/>
</dbReference>
<protein>
    <submittedName>
        <fullName evidence="2">Transposase DDE domain protein</fullName>
    </submittedName>
</protein>
<dbReference type="GO" id="GO:0004803">
    <property type="term" value="F:transposase activity"/>
    <property type="evidence" value="ECO:0007669"/>
    <property type="project" value="InterPro"/>
</dbReference>
<dbReference type="Proteomes" id="UP000320839">
    <property type="component" value="Chromosome"/>
</dbReference>
<sequence>MDYRKLQALLLDTPCLTAVIELYEIPHFTTFQKAANRLLRSTSAQRLLDRTIRTAKQSGLTRKRVKLAAIDGTGFETRHIRSYFVKRRKRACKTAYETTTYTRYPSAGIVCDCDSHLVLAVVPGRGPNPDDKHYRKAVAQAARRATIGTILADAGYDSEGDHLFARGEFNMRTIIPATRGRPTQKLPKGYWRRRMTTRFDPVKYGQRWQVETVNSMIKRMQGSALRSRRYWSQCREIVLRTITHNIMILHQTKPFLQSTPSILDTSTV</sequence>
<feature type="domain" description="Transposase IS4-like" evidence="1">
    <location>
        <begin position="68"/>
        <end position="246"/>
    </location>
</feature>
<evidence type="ECO:0000313" key="2">
    <source>
        <dbReference type="EMBL" id="QDV16878.1"/>
    </source>
</evidence>
<reference evidence="2 3" key="1">
    <citation type="submission" date="2019-02" db="EMBL/GenBank/DDBJ databases">
        <title>Deep-cultivation of Planctomycetes and their phenomic and genomic characterization uncovers novel biology.</title>
        <authorList>
            <person name="Wiegand S."/>
            <person name="Jogler M."/>
            <person name="Boedeker C."/>
            <person name="Pinto D."/>
            <person name="Vollmers J."/>
            <person name="Rivas-Marin E."/>
            <person name="Kohn T."/>
            <person name="Peeters S.H."/>
            <person name="Heuer A."/>
            <person name="Rast P."/>
            <person name="Oberbeckmann S."/>
            <person name="Bunk B."/>
            <person name="Jeske O."/>
            <person name="Meyerdierks A."/>
            <person name="Storesund J.E."/>
            <person name="Kallscheuer N."/>
            <person name="Luecker S."/>
            <person name="Lage O.M."/>
            <person name="Pohl T."/>
            <person name="Merkel B.J."/>
            <person name="Hornburger P."/>
            <person name="Mueller R.-W."/>
            <person name="Bruemmer F."/>
            <person name="Labrenz M."/>
            <person name="Spormann A.M."/>
            <person name="Op den Camp H."/>
            <person name="Overmann J."/>
            <person name="Amann R."/>
            <person name="Jetten M.S.M."/>
            <person name="Mascher T."/>
            <person name="Medema M.H."/>
            <person name="Devos D.P."/>
            <person name="Kaster A.-K."/>
            <person name="Ovreas L."/>
            <person name="Rohde M."/>
            <person name="Galperin M.Y."/>
            <person name="Jogler C."/>
        </authorList>
    </citation>
    <scope>NUCLEOTIDE SEQUENCE [LARGE SCALE GENOMIC DNA]</scope>
    <source>
        <strain evidence="2 3">Pan153</strain>
    </source>
</reference>
<evidence type="ECO:0000259" key="1">
    <source>
        <dbReference type="Pfam" id="PF01609"/>
    </source>
</evidence>
<proteinExistence type="predicted"/>
<dbReference type="EMBL" id="CP036317">
    <property type="protein sequence ID" value="QDV16878.1"/>
    <property type="molecule type" value="Genomic_DNA"/>
</dbReference>
<evidence type="ECO:0000313" key="3">
    <source>
        <dbReference type="Proteomes" id="UP000320839"/>
    </source>
</evidence>
<dbReference type="Pfam" id="PF01609">
    <property type="entry name" value="DDE_Tnp_1"/>
    <property type="match status" value="1"/>
</dbReference>
<dbReference type="AlphaFoldDB" id="A0A518FKK0"/>